<evidence type="ECO:0000256" key="1">
    <source>
        <dbReference type="ARBA" id="ARBA00004651"/>
    </source>
</evidence>
<evidence type="ECO:0000259" key="8">
    <source>
        <dbReference type="Pfam" id="PF01292"/>
    </source>
</evidence>
<protein>
    <submittedName>
        <fullName evidence="9">Cytochrome b/b6 domain-containing protein</fullName>
    </submittedName>
</protein>
<evidence type="ECO:0000313" key="9">
    <source>
        <dbReference type="EMBL" id="MDC8772596.1"/>
    </source>
</evidence>
<sequence length="247" mass="26775">MNTASASPNESPLATPGHPPSRRVIDAPTRALHWLLAFSFTGAYLSAESERWHLLHVTLGYTGLGLVLARLAWGLVGPKRVRLSGWFSKLRGLPQQLLAWPQGKGNLLASYQGLNTLAVVAILLAALTAALSGVGLEQAWWGNRWEDALEELHELLGNASLGLVLAHLALIAGVSLLRRHNHAGPMLSGRSPGKGPDLVKQNMSPLALLLVAVVMGFWWWQWQDAPSKLSDRPGISARHQSSHDDDD</sequence>
<dbReference type="SUPFAM" id="SSF81342">
    <property type="entry name" value="Transmembrane di-heme cytochromes"/>
    <property type="match status" value="1"/>
</dbReference>
<feature type="compositionally biased region" description="Polar residues" evidence="6">
    <location>
        <begin position="1"/>
        <end position="12"/>
    </location>
</feature>
<comment type="subcellular location">
    <subcellularLocation>
        <location evidence="1">Cell membrane</location>
        <topology evidence="1">Multi-pass membrane protein</topology>
    </subcellularLocation>
</comment>
<dbReference type="InterPro" id="IPR016174">
    <property type="entry name" value="Di-haem_cyt_TM"/>
</dbReference>
<comment type="caution">
    <text evidence="9">The sequence shown here is derived from an EMBL/GenBank/DDBJ whole genome shotgun (WGS) entry which is preliminary data.</text>
</comment>
<feature type="transmembrane region" description="Helical" evidence="7">
    <location>
        <begin position="155"/>
        <end position="177"/>
    </location>
</feature>
<feature type="transmembrane region" description="Helical" evidence="7">
    <location>
        <begin position="114"/>
        <end position="135"/>
    </location>
</feature>
<keyword evidence="3 7" id="KW-0812">Transmembrane</keyword>
<dbReference type="InterPro" id="IPR011577">
    <property type="entry name" value="Cyt_b561_bac/Ni-Hgenase"/>
</dbReference>
<evidence type="ECO:0000256" key="5">
    <source>
        <dbReference type="ARBA" id="ARBA00023136"/>
    </source>
</evidence>
<feature type="domain" description="Cytochrome b561 bacterial/Ni-hydrogenase" evidence="8">
    <location>
        <begin position="25"/>
        <end position="189"/>
    </location>
</feature>
<dbReference type="PANTHER" id="PTHR30485">
    <property type="entry name" value="NI/FE-HYDROGENASE 1 B-TYPE CYTOCHROME SUBUNIT"/>
    <property type="match status" value="1"/>
</dbReference>
<name>A0ABT5KFA3_9BURK</name>
<dbReference type="PANTHER" id="PTHR30485:SF2">
    <property type="entry name" value="BLL0597 PROTEIN"/>
    <property type="match status" value="1"/>
</dbReference>
<dbReference type="Pfam" id="PF01292">
    <property type="entry name" value="Ni_hydr_CYTB"/>
    <property type="match status" value="1"/>
</dbReference>
<keyword evidence="5 7" id="KW-0472">Membrane</keyword>
<evidence type="ECO:0000256" key="2">
    <source>
        <dbReference type="ARBA" id="ARBA00022475"/>
    </source>
</evidence>
<dbReference type="EMBL" id="JAQQXT010000007">
    <property type="protein sequence ID" value="MDC8772596.1"/>
    <property type="molecule type" value="Genomic_DNA"/>
</dbReference>
<evidence type="ECO:0000256" key="4">
    <source>
        <dbReference type="ARBA" id="ARBA00022989"/>
    </source>
</evidence>
<evidence type="ECO:0000256" key="6">
    <source>
        <dbReference type="SAM" id="MobiDB-lite"/>
    </source>
</evidence>
<dbReference type="RefSeq" id="WP_273600776.1">
    <property type="nucleotide sequence ID" value="NZ_JAQQXT010000007.1"/>
</dbReference>
<evidence type="ECO:0000256" key="3">
    <source>
        <dbReference type="ARBA" id="ARBA00022692"/>
    </source>
</evidence>
<dbReference type="Proteomes" id="UP001221189">
    <property type="component" value="Unassembled WGS sequence"/>
</dbReference>
<feature type="transmembrane region" description="Helical" evidence="7">
    <location>
        <begin position="198"/>
        <end position="220"/>
    </location>
</feature>
<organism evidence="9 10">
    <name type="scientific">Roseateles albus</name>
    <dbReference type="NCBI Taxonomy" id="2987525"/>
    <lineage>
        <taxon>Bacteria</taxon>
        <taxon>Pseudomonadati</taxon>
        <taxon>Pseudomonadota</taxon>
        <taxon>Betaproteobacteria</taxon>
        <taxon>Burkholderiales</taxon>
        <taxon>Sphaerotilaceae</taxon>
        <taxon>Roseateles</taxon>
    </lineage>
</organism>
<evidence type="ECO:0000313" key="10">
    <source>
        <dbReference type="Proteomes" id="UP001221189"/>
    </source>
</evidence>
<keyword evidence="2" id="KW-1003">Cell membrane</keyword>
<dbReference type="InterPro" id="IPR051542">
    <property type="entry name" value="Hydrogenase_cytochrome"/>
</dbReference>
<dbReference type="Gene3D" id="1.20.950.20">
    <property type="entry name" value="Transmembrane di-heme cytochromes, Chain C"/>
    <property type="match status" value="1"/>
</dbReference>
<gene>
    <name evidence="9" type="ORF">PRZ03_13515</name>
</gene>
<feature type="region of interest" description="Disordered" evidence="6">
    <location>
        <begin position="1"/>
        <end position="22"/>
    </location>
</feature>
<evidence type="ECO:0000256" key="7">
    <source>
        <dbReference type="SAM" id="Phobius"/>
    </source>
</evidence>
<accession>A0ABT5KFA3</accession>
<feature type="transmembrane region" description="Helical" evidence="7">
    <location>
        <begin position="53"/>
        <end position="73"/>
    </location>
</feature>
<keyword evidence="10" id="KW-1185">Reference proteome</keyword>
<reference evidence="9 10" key="1">
    <citation type="submission" date="2022-10" db="EMBL/GenBank/DDBJ databases">
        <title>Paucibacter sp. hw1 Genome sequencing.</title>
        <authorList>
            <person name="Park S."/>
        </authorList>
    </citation>
    <scope>NUCLEOTIDE SEQUENCE [LARGE SCALE GENOMIC DNA]</scope>
    <source>
        <strain evidence="10">hw1</strain>
    </source>
</reference>
<keyword evidence="4 7" id="KW-1133">Transmembrane helix</keyword>
<proteinExistence type="predicted"/>